<evidence type="ECO:0000313" key="8">
    <source>
        <dbReference type="EMBL" id="MBB5200868.1"/>
    </source>
</evidence>
<evidence type="ECO:0000259" key="7">
    <source>
        <dbReference type="Pfam" id="PF25967"/>
    </source>
</evidence>
<dbReference type="NCBIfam" id="TIGR01730">
    <property type="entry name" value="RND_mfp"/>
    <property type="match status" value="1"/>
</dbReference>
<comment type="caution">
    <text evidence="8">The sequence shown here is derived from an EMBL/GenBank/DDBJ whole genome shotgun (WGS) entry which is preliminary data.</text>
</comment>
<accession>A0A840RUW4</accession>
<dbReference type="EMBL" id="JACHHQ010000005">
    <property type="protein sequence ID" value="MBB5200868.1"/>
    <property type="molecule type" value="Genomic_DNA"/>
</dbReference>
<dbReference type="InterPro" id="IPR006143">
    <property type="entry name" value="RND_pump_MFP"/>
</dbReference>
<dbReference type="PROSITE" id="PS51257">
    <property type="entry name" value="PROKAR_LIPOPROTEIN"/>
    <property type="match status" value="1"/>
</dbReference>
<feature type="domain" description="Multidrug resistance protein MdtA-like C-terminal permuted SH3" evidence="7">
    <location>
        <begin position="307"/>
        <end position="367"/>
    </location>
</feature>
<evidence type="ECO:0000313" key="9">
    <source>
        <dbReference type="Proteomes" id="UP000571084"/>
    </source>
</evidence>
<dbReference type="InterPro" id="IPR058625">
    <property type="entry name" value="MdtA-like_BSH"/>
</dbReference>
<dbReference type="Pfam" id="PF25967">
    <property type="entry name" value="RND-MFP_C"/>
    <property type="match status" value="1"/>
</dbReference>
<dbReference type="RefSeq" id="WP_168055689.1">
    <property type="nucleotide sequence ID" value="NZ_JAAOZT010000007.1"/>
</dbReference>
<feature type="region of interest" description="Disordered" evidence="3">
    <location>
        <begin position="385"/>
        <end position="424"/>
    </location>
</feature>
<dbReference type="Gene3D" id="1.10.287.470">
    <property type="entry name" value="Helix hairpin bin"/>
    <property type="match status" value="1"/>
</dbReference>
<comment type="similarity">
    <text evidence="2">Belongs to the membrane fusion protein (MFP) (TC 8.A.1) family.</text>
</comment>
<dbReference type="Proteomes" id="UP000571084">
    <property type="component" value="Unassembled WGS sequence"/>
</dbReference>
<proteinExistence type="inferred from homology"/>
<evidence type="ECO:0000256" key="1">
    <source>
        <dbReference type="ARBA" id="ARBA00004196"/>
    </source>
</evidence>
<evidence type="ECO:0000259" key="5">
    <source>
        <dbReference type="Pfam" id="PF25917"/>
    </source>
</evidence>
<dbReference type="InterPro" id="IPR058627">
    <property type="entry name" value="MdtA-like_C"/>
</dbReference>
<name>A0A840RUW4_9BURK</name>
<evidence type="ECO:0000256" key="2">
    <source>
        <dbReference type="ARBA" id="ARBA00009477"/>
    </source>
</evidence>
<dbReference type="GO" id="GO:0022857">
    <property type="term" value="F:transmembrane transporter activity"/>
    <property type="evidence" value="ECO:0007669"/>
    <property type="project" value="InterPro"/>
</dbReference>
<dbReference type="GO" id="GO:0046677">
    <property type="term" value="P:response to antibiotic"/>
    <property type="evidence" value="ECO:0007669"/>
    <property type="project" value="TreeGrafter"/>
</dbReference>
<dbReference type="FunFam" id="2.40.420.20:FF:000001">
    <property type="entry name" value="Efflux RND transporter periplasmic adaptor subunit"/>
    <property type="match status" value="1"/>
</dbReference>
<comment type="subcellular location">
    <subcellularLocation>
        <location evidence="1">Cell envelope</location>
    </subcellularLocation>
</comment>
<feature type="domain" description="Multidrug resistance protein MdtA-like barrel-sandwich hybrid" evidence="5">
    <location>
        <begin position="65"/>
        <end position="208"/>
    </location>
</feature>
<dbReference type="Pfam" id="PF25917">
    <property type="entry name" value="BSH_RND"/>
    <property type="match status" value="1"/>
</dbReference>
<dbReference type="SUPFAM" id="SSF111369">
    <property type="entry name" value="HlyD-like secretion proteins"/>
    <property type="match status" value="1"/>
</dbReference>
<organism evidence="8 9">
    <name type="scientific">Glaciimonas immobilis</name>
    <dbReference type="NCBI Taxonomy" id="728004"/>
    <lineage>
        <taxon>Bacteria</taxon>
        <taxon>Pseudomonadati</taxon>
        <taxon>Pseudomonadota</taxon>
        <taxon>Betaproteobacteria</taxon>
        <taxon>Burkholderiales</taxon>
        <taxon>Oxalobacteraceae</taxon>
        <taxon>Glaciimonas</taxon>
    </lineage>
</organism>
<dbReference type="InterPro" id="IPR058626">
    <property type="entry name" value="MdtA-like_b-barrel"/>
</dbReference>
<evidence type="ECO:0000259" key="4">
    <source>
        <dbReference type="Pfam" id="PF25876"/>
    </source>
</evidence>
<dbReference type="AlphaFoldDB" id="A0A840RUW4"/>
<feature type="domain" description="Multidrug resistance protein MdtA-like beta-barrel" evidence="6">
    <location>
        <begin position="212"/>
        <end position="301"/>
    </location>
</feature>
<dbReference type="GO" id="GO:0005886">
    <property type="term" value="C:plasma membrane"/>
    <property type="evidence" value="ECO:0007669"/>
    <property type="project" value="UniProtKB-SubCell"/>
</dbReference>
<evidence type="ECO:0000256" key="3">
    <source>
        <dbReference type="SAM" id="MobiDB-lite"/>
    </source>
</evidence>
<dbReference type="PANTHER" id="PTHR30158:SF3">
    <property type="entry name" value="MULTIDRUG EFFLUX PUMP SUBUNIT ACRA-RELATED"/>
    <property type="match status" value="1"/>
</dbReference>
<evidence type="ECO:0000259" key="6">
    <source>
        <dbReference type="Pfam" id="PF25944"/>
    </source>
</evidence>
<dbReference type="PANTHER" id="PTHR30158">
    <property type="entry name" value="ACRA/E-RELATED COMPONENT OF DRUG EFFLUX TRANSPORTER"/>
    <property type="match status" value="1"/>
</dbReference>
<protein>
    <submittedName>
        <fullName evidence="8">Membrane fusion protein (Multidrug efflux system)</fullName>
    </submittedName>
</protein>
<dbReference type="Gene3D" id="2.40.30.170">
    <property type="match status" value="1"/>
</dbReference>
<dbReference type="InterPro" id="IPR058624">
    <property type="entry name" value="MdtA-like_HH"/>
</dbReference>
<gene>
    <name evidence="8" type="ORF">HNR39_002710</name>
</gene>
<sequence>MKSEGSLFRFTRMALAIALLSTVAACGKKPDAPVAPPPSEVAIITIAPELLSLSSELPGRLEATRIAEVRARAAGIVLKRNFVEGSDVKAGEVLFRIDPAQLQATFQSTQATLAKAEANLTQATLKAERYKPLVEANAVSKQDYDDAVALQKQGAADVAGAKASRQTASLNLGYATVSSPISGRIGRALVTEGALVGQGEATQLATVQQIDPIYVNLTQSSTDLLKLQQAMKSGQLQSVGKGQAKVTLVTEDGHTYPQSGKLLFSDLTVDPTTGSVSIRAEFPNPDHSLLPGMYVRARLEQAVNDKAITVPQQAVTRDMTGASVLIVDKDNKVVARPIKADNAQGDKWIVTEGLKTGDKVVVEGSQKIKPGAVVKAVAWNNPAAATSGATAPTSPTAPPVTAAAPASAASATSGAPADTTSKAK</sequence>
<dbReference type="Gene3D" id="2.40.50.100">
    <property type="match status" value="1"/>
</dbReference>
<keyword evidence="9" id="KW-1185">Reference proteome</keyword>
<feature type="domain" description="Multidrug resistance protein MdtA-like alpha-helical hairpin" evidence="4">
    <location>
        <begin position="107"/>
        <end position="175"/>
    </location>
</feature>
<reference evidence="8 9" key="1">
    <citation type="submission" date="2020-08" db="EMBL/GenBank/DDBJ databases">
        <title>Genomic Encyclopedia of Type Strains, Phase IV (KMG-IV): sequencing the most valuable type-strain genomes for metagenomic binning, comparative biology and taxonomic classification.</title>
        <authorList>
            <person name="Goeker M."/>
        </authorList>
    </citation>
    <scope>NUCLEOTIDE SEQUENCE [LARGE SCALE GENOMIC DNA]</scope>
    <source>
        <strain evidence="8 9">DSM 23240</strain>
    </source>
</reference>
<dbReference type="Pfam" id="PF25944">
    <property type="entry name" value="Beta-barrel_RND"/>
    <property type="match status" value="1"/>
</dbReference>
<dbReference type="Pfam" id="PF25876">
    <property type="entry name" value="HH_MFP_RND"/>
    <property type="match status" value="1"/>
</dbReference>
<dbReference type="Gene3D" id="2.40.420.20">
    <property type="match status" value="1"/>
</dbReference>